<dbReference type="GO" id="GO:0005524">
    <property type="term" value="F:ATP binding"/>
    <property type="evidence" value="ECO:0007669"/>
    <property type="project" value="UniProtKB-KW"/>
</dbReference>
<keyword evidence="7" id="KW-1185">Reference proteome</keyword>
<evidence type="ECO:0000259" key="5">
    <source>
        <dbReference type="PROSITE" id="PS50893"/>
    </source>
</evidence>
<proteinExistence type="inferred from homology"/>
<keyword evidence="2" id="KW-0813">Transport</keyword>
<keyword evidence="4 6" id="KW-0067">ATP-binding</keyword>
<evidence type="ECO:0000313" key="7">
    <source>
        <dbReference type="Proteomes" id="UP000829069"/>
    </source>
</evidence>
<keyword evidence="3" id="KW-0547">Nucleotide-binding</keyword>
<dbReference type="PANTHER" id="PTHR43553">
    <property type="entry name" value="HEAVY METAL TRANSPORTER"/>
    <property type="match status" value="1"/>
</dbReference>
<dbReference type="Proteomes" id="UP000829069">
    <property type="component" value="Chromosome"/>
</dbReference>
<evidence type="ECO:0000256" key="3">
    <source>
        <dbReference type="ARBA" id="ARBA00022741"/>
    </source>
</evidence>
<dbReference type="InterPro" id="IPR015856">
    <property type="entry name" value="ABC_transpr_CbiO/EcfA_su"/>
</dbReference>
<organism evidence="6 7">
    <name type="scientific">Arthrobacter sulfonylureivorans</name>
    <dbReference type="NCBI Taxonomy" id="2486855"/>
    <lineage>
        <taxon>Bacteria</taxon>
        <taxon>Bacillati</taxon>
        <taxon>Actinomycetota</taxon>
        <taxon>Actinomycetes</taxon>
        <taxon>Micrococcales</taxon>
        <taxon>Micrococcaceae</taxon>
        <taxon>Arthrobacter</taxon>
    </lineage>
</organism>
<evidence type="ECO:0000256" key="2">
    <source>
        <dbReference type="ARBA" id="ARBA00022448"/>
    </source>
</evidence>
<evidence type="ECO:0000256" key="1">
    <source>
        <dbReference type="ARBA" id="ARBA00005417"/>
    </source>
</evidence>
<evidence type="ECO:0000256" key="4">
    <source>
        <dbReference type="ARBA" id="ARBA00022840"/>
    </source>
</evidence>
<dbReference type="InterPro" id="IPR050095">
    <property type="entry name" value="ECF_ABC_transporter_ATP-bd"/>
</dbReference>
<protein>
    <submittedName>
        <fullName evidence="6">ATP-binding cassette domain-containing protein</fullName>
    </submittedName>
</protein>
<dbReference type="RefSeq" id="WP_241914517.1">
    <property type="nucleotide sequence ID" value="NZ_CP093326.1"/>
</dbReference>
<name>A0ABY3W848_9MICC</name>
<feature type="domain" description="ABC transporter" evidence="5">
    <location>
        <begin position="15"/>
        <end position="251"/>
    </location>
</feature>
<dbReference type="InterPro" id="IPR003593">
    <property type="entry name" value="AAA+_ATPase"/>
</dbReference>
<dbReference type="InterPro" id="IPR003439">
    <property type="entry name" value="ABC_transporter-like_ATP-bd"/>
</dbReference>
<dbReference type="InterPro" id="IPR027417">
    <property type="entry name" value="P-loop_NTPase"/>
</dbReference>
<dbReference type="Pfam" id="PF00005">
    <property type="entry name" value="ABC_tran"/>
    <property type="match status" value="2"/>
</dbReference>
<accession>A0ABY3W848</accession>
<sequence>MGLQITTAVPGPVPVLAEGWGWRHAGRKDPAVSGASFSIAPGERVLLLGASGAGKSTLLHAMAGVLGDDGEGEEAGRLTVAGLRPSDARGRAGLVLQDPESQLVLARVGDEVAFGAENLSVPRAEIWNRVRESLADVGLDVPLDHPTAALSGGQKQRLALASVLAMRPGLLLLDEPTANLDPEGVPEVRDAVARVLDSTGATLVVVEHRVAVWADVVDRVIVLAAGGGMLADGPPAKVLAERATRARLAEAGVWVPGHTPRLKLPAAPAPGGPLLQAVGLDVARSRKTGPVLRGVDVDLLSGQALSITGPNGAGKSTLALTLGGLLAPSRGELTATPALHRGAAQSPVKWKSAQLVARIGCVFQEPEHQFLTSTVLDELEFGPRRVAKLPEAVVRQRVDTIAERLRLTRLLQANPFTLSGGEKRRLSVATMLATSPDILMLDEPTFGQDANTWAELVTLLAELVADGKSVVSVTHDADFTAALGGAAVRVAGGGVQPVQTLRRAA</sequence>
<feature type="domain" description="ABC transporter" evidence="5">
    <location>
        <begin position="277"/>
        <end position="505"/>
    </location>
</feature>
<dbReference type="CDD" id="cd03225">
    <property type="entry name" value="ABC_cobalt_CbiO_domain1"/>
    <property type="match status" value="2"/>
</dbReference>
<dbReference type="InterPro" id="IPR017871">
    <property type="entry name" value="ABC_transporter-like_CS"/>
</dbReference>
<dbReference type="EMBL" id="CP093326">
    <property type="protein sequence ID" value="UNK46513.1"/>
    <property type="molecule type" value="Genomic_DNA"/>
</dbReference>
<dbReference type="SUPFAM" id="SSF52540">
    <property type="entry name" value="P-loop containing nucleoside triphosphate hydrolases"/>
    <property type="match status" value="2"/>
</dbReference>
<dbReference type="SMART" id="SM00382">
    <property type="entry name" value="AAA"/>
    <property type="match status" value="2"/>
</dbReference>
<comment type="similarity">
    <text evidence="1">Belongs to the ABC transporter superfamily.</text>
</comment>
<dbReference type="PANTHER" id="PTHR43553:SF24">
    <property type="entry name" value="ENERGY-COUPLING FACTOR TRANSPORTER ATP-BINDING PROTEIN ECFA1"/>
    <property type="match status" value="1"/>
</dbReference>
<gene>
    <name evidence="6" type="ORF">MNQ99_03880</name>
</gene>
<reference evidence="6 7" key="1">
    <citation type="submission" date="2022-03" db="EMBL/GenBank/DDBJ databases">
        <title>Isotopic signatures of nitrous oxide derived from detoxification processes.</title>
        <authorList>
            <person name="Behrendt U."/>
            <person name="Buchen C."/>
            <person name="Well R."/>
            <person name="Ulrich A."/>
            <person name="Rohe L."/>
            <person name="Kolb S."/>
            <person name="Schloter M."/>
            <person name="Horn M.A."/>
            <person name="Augustin J."/>
        </authorList>
    </citation>
    <scope>NUCLEOTIDE SEQUENCE [LARGE SCALE GENOMIC DNA]</scope>
    <source>
        <strain evidence="6 7">S4-C24</strain>
    </source>
</reference>
<evidence type="ECO:0000313" key="6">
    <source>
        <dbReference type="EMBL" id="UNK46513.1"/>
    </source>
</evidence>
<dbReference type="PROSITE" id="PS50893">
    <property type="entry name" value="ABC_TRANSPORTER_2"/>
    <property type="match status" value="2"/>
</dbReference>
<dbReference type="PROSITE" id="PS00211">
    <property type="entry name" value="ABC_TRANSPORTER_1"/>
    <property type="match status" value="2"/>
</dbReference>
<dbReference type="Gene3D" id="3.40.50.300">
    <property type="entry name" value="P-loop containing nucleotide triphosphate hydrolases"/>
    <property type="match status" value="2"/>
</dbReference>